<keyword evidence="5" id="KW-1185">Reference proteome</keyword>
<organism evidence="3 5">
    <name type="scientific">Cellulomonas hominis</name>
    <dbReference type="NCBI Taxonomy" id="156981"/>
    <lineage>
        <taxon>Bacteria</taxon>
        <taxon>Bacillati</taxon>
        <taxon>Actinomycetota</taxon>
        <taxon>Actinomycetes</taxon>
        <taxon>Micrococcales</taxon>
        <taxon>Cellulomonadaceae</taxon>
        <taxon>Cellulomonas</taxon>
    </lineage>
</organism>
<dbReference type="Proteomes" id="UP000321723">
    <property type="component" value="Unassembled WGS sequence"/>
</dbReference>
<dbReference type="AlphaFoldDB" id="A0A511F710"/>
<dbReference type="PROSITE" id="PS50887">
    <property type="entry name" value="GGDEF"/>
    <property type="match status" value="1"/>
</dbReference>
<dbReference type="SUPFAM" id="SSF55073">
    <property type="entry name" value="Nucleotide cyclase"/>
    <property type="match status" value="1"/>
</dbReference>
<dbReference type="NCBIfam" id="TIGR00254">
    <property type="entry name" value="GGDEF"/>
    <property type="match status" value="1"/>
</dbReference>
<evidence type="ECO:0000313" key="3">
    <source>
        <dbReference type="EMBL" id="GEL45035.1"/>
    </source>
</evidence>
<reference evidence="3 5" key="1">
    <citation type="submission" date="2019-07" db="EMBL/GenBank/DDBJ databases">
        <title>Whole genome shotgun sequence of Cellulomonas hominis NBRC 16055.</title>
        <authorList>
            <person name="Hosoyama A."/>
            <person name="Uohara A."/>
            <person name="Ohji S."/>
            <person name="Ichikawa N."/>
        </authorList>
    </citation>
    <scope>NUCLEOTIDE SEQUENCE [LARGE SCALE GENOMIC DNA]</scope>
    <source>
        <strain evidence="3 5">NBRC 16055</strain>
    </source>
</reference>
<dbReference type="RefSeq" id="WP_146832010.1">
    <property type="nucleotide sequence ID" value="NZ_BJVQ01000001.1"/>
</dbReference>
<evidence type="ECO:0000313" key="5">
    <source>
        <dbReference type="Proteomes" id="UP000321723"/>
    </source>
</evidence>
<feature type="transmembrane region" description="Helical" evidence="1">
    <location>
        <begin position="72"/>
        <end position="89"/>
    </location>
</feature>
<feature type="transmembrane region" description="Helical" evidence="1">
    <location>
        <begin position="95"/>
        <end position="114"/>
    </location>
</feature>
<feature type="transmembrane region" description="Helical" evidence="1">
    <location>
        <begin position="20"/>
        <end position="39"/>
    </location>
</feature>
<dbReference type="InterPro" id="IPR050469">
    <property type="entry name" value="Diguanylate_Cyclase"/>
</dbReference>
<feature type="domain" description="GGDEF" evidence="2">
    <location>
        <begin position="201"/>
        <end position="319"/>
    </location>
</feature>
<dbReference type="SMART" id="SM00267">
    <property type="entry name" value="GGDEF"/>
    <property type="match status" value="1"/>
</dbReference>
<evidence type="ECO:0000256" key="1">
    <source>
        <dbReference type="SAM" id="Phobius"/>
    </source>
</evidence>
<sequence length="319" mass="33216">MRRDQERPGEDRDVSARDHLAIGLFVMAVVTALGGVWPADPLSPAHWWLVVSGVDVVLCGVLLALPVHQRSTQAVVIGGIVVSAVLVTTCRTAQGVVLFALGFVVAGQFAAYALERRRAAVVAGVVVAAIALSATFAPAAVHPVVVVAASTMALLSCWLMAEQSDRLRRQARTDHLTGALNRGAFYERAADVVPRALRGGVPLSAVAFDVDDFKVVNARHGHLGADDLLADLTAAWRAALPAGAFLGRVGGDEFIAVLPGADDAEARRWAASAAPGSALSSSAGVATLRPDDTVRSLLDRADADLFAAKDGRRTLAGDV</sequence>
<reference evidence="4 6" key="2">
    <citation type="submission" date="2020-08" db="EMBL/GenBank/DDBJ databases">
        <title>Sequencing the genomes of 1000 actinobacteria strains.</title>
        <authorList>
            <person name="Klenk H.-P."/>
        </authorList>
    </citation>
    <scope>NUCLEOTIDE SEQUENCE [LARGE SCALE GENOMIC DNA]</scope>
    <source>
        <strain evidence="4 6">DSM 9581</strain>
    </source>
</reference>
<keyword evidence="1" id="KW-0472">Membrane</keyword>
<dbReference type="EMBL" id="JACHDN010000001">
    <property type="protein sequence ID" value="MBB5475011.1"/>
    <property type="molecule type" value="Genomic_DNA"/>
</dbReference>
<feature type="transmembrane region" description="Helical" evidence="1">
    <location>
        <begin position="143"/>
        <end position="161"/>
    </location>
</feature>
<dbReference type="EMBL" id="BJVQ01000001">
    <property type="protein sequence ID" value="GEL45035.1"/>
    <property type="molecule type" value="Genomic_DNA"/>
</dbReference>
<proteinExistence type="predicted"/>
<dbReference type="CDD" id="cd01949">
    <property type="entry name" value="GGDEF"/>
    <property type="match status" value="1"/>
</dbReference>
<feature type="transmembrane region" description="Helical" evidence="1">
    <location>
        <begin position="119"/>
        <end position="137"/>
    </location>
</feature>
<dbReference type="PANTHER" id="PTHR45138:SF9">
    <property type="entry name" value="DIGUANYLATE CYCLASE DGCM-RELATED"/>
    <property type="match status" value="1"/>
</dbReference>
<dbReference type="InterPro" id="IPR000160">
    <property type="entry name" value="GGDEF_dom"/>
</dbReference>
<dbReference type="Gene3D" id="3.30.70.270">
    <property type="match status" value="1"/>
</dbReference>
<dbReference type="Pfam" id="PF00990">
    <property type="entry name" value="GGDEF"/>
    <property type="match status" value="1"/>
</dbReference>
<gene>
    <name evidence="3" type="ORF">CHO01_01510</name>
    <name evidence="4" type="ORF">HNR08_003747</name>
</gene>
<accession>A0A511F710</accession>
<dbReference type="InterPro" id="IPR029787">
    <property type="entry name" value="Nucleotide_cyclase"/>
</dbReference>
<dbReference type="InterPro" id="IPR043128">
    <property type="entry name" value="Rev_trsase/Diguanyl_cyclase"/>
</dbReference>
<evidence type="ECO:0000259" key="2">
    <source>
        <dbReference type="PROSITE" id="PS50887"/>
    </source>
</evidence>
<dbReference type="OrthoDB" id="23692at2"/>
<dbReference type="PANTHER" id="PTHR45138">
    <property type="entry name" value="REGULATORY COMPONENTS OF SENSORY TRANSDUCTION SYSTEM"/>
    <property type="match status" value="1"/>
</dbReference>
<feature type="transmembrane region" description="Helical" evidence="1">
    <location>
        <begin position="45"/>
        <end position="65"/>
    </location>
</feature>
<keyword evidence="1" id="KW-1133">Transmembrane helix</keyword>
<name>A0A511F710_9CELL</name>
<dbReference type="Proteomes" id="UP000564629">
    <property type="component" value="Unassembled WGS sequence"/>
</dbReference>
<comment type="caution">
    <text evidence="3">The sequence shown here is derived from an EMBL/GenBank/DDBJ whole genome shotgun (WGS) entry which is preliminary data.</text>
</comment>
<evidence type="ECO:0000313" key="4">
    <source>
        <dbReference type="EMBL" id="MBB5475011.1"/>
    </source>
</evidence>
<protein>
    <submittedName>
        <fullName evidence="4">Diguanylate cyclase (GGDEF)-like protein</fullName>
    </submittedName>
</protein>
<keyword evidence="1" id="KW-0812">Transmembrane</keyword>
<dbReference type="GO" id="GO:0052621">
    <property type="term" value="F:diguanylate cyclase activity"/>
    <property type="evidence" value="ECO:0007669"/>
    <property type="project" value="TreeGrafter"/>
</dbReference>
<evidence type="ECO:0000313" key="6">
    <source>
        <dbReference type="Proteomes" id="UP000564629"/>
    </source>
</evidence>